<feature type="transmembrane region" description="Helical" evidence="11">
    <location>
        <begin position="148"/>
        <end position="170"/>
    </location>
</feature>
<keyword evidence="5" id="KW-0631">Potassium channel</keyword>
<evidence type="ECO:0000256" key="5">
    <source>
        <dbReference type="ARBA" id="ARBA00022826"/>
    </source>
</evidence>
<feature type="transmembrane region" description="Helical" evidence="11">
    <location>
        <begin position="95"/>
        <end position="113"/>
    </location>
</feature>
<dbReference type="PANTHER" id="PTHR10027:SF10">
    <property type="entry name" value="SLOWPOKE 2, ISOFORM D"/>
    <property type="match status" value="1"/>
</dbReference>
<comment type="caution">
    <text evidence="13">The sequence shown here is derived from an EMBL/GenBank/DDBJ whole genome shotgun (WGS) entry which is preliminary data.</text>
</comment>
<proteinExistence type="predicted"/>
<feature type="transmembrane region" description="Helical" evidence="11">
    <location>
        <begin position="35"/>
        <end position="56"/>
    </location>
</feature>
<keyword evidence="7 11" id="KW-1133">Transmembrane helix</keyword>
<dbReference type="GO" id="GO:0034220">
    <property type="term" value="P:monoatomic ion transmembrane transport"/>
    <property type="evidence" value="ECO:0007669"/>
    <property type="project" value="UniProtKB-KW"/>
</dbReference>
<evidence type="ECO:0000256" key="3">
    <source>
        <dbReference type="ARBA" id="ARBA00022538"/>
    </source>
</evidence>
<sequence>MVETGAGYSLATRIARLRIRLSHLYHGHTPQAVRFRLAVIGVDLALIAFFIAAPFLRKTPAFLVVDYLVAFILAVDLGARALAARKASEWIRRPIVWVDIFVLLTLLFPQWLFNLAFLRVLRIWTLFNSDFFWDTVGRRYDDTRFEEIIRTLAGLVTFVFVATGFVYTSFIGQGAGIAGYLDALYFTVTSLTTTGYGDITLPGSWGKVLSIAIMVSGIGFFARLATSLFRPGKVRFRCPTCGLLRHEPDAVHCKACGTLLNIPNDE</sequence>
<dbReference type="Pfam" id="PF07885">
    <property type="entry name" value="Ion_trans_2"/>
    <property type="match status" value="1"/>
</dbReference>
<dbReference type="RefSeq" id="WP_377283996.1">
    <property type="nucleotide sequence ID" value="NZ_JBHRSI010000010.1"/>
</dbReference>
<feature type="transmembrane region" description="Helical" evidence="11">
    <location>
        <begin position="62"/>
        <end position="83"/>
    </location>
</feature>
<evidence type="ECO:0000313" key="14">
    <source>
        <dbReference type="Proteomes" id="UP001597237"/>
    </source>
</evidence>
<feature type="transmembrane region" description="Helical" evidence="11">
    <location>
        <begin position="208"/>
        <end position="229"/>
    </location>
</feature>
<evidence type="ECO:0000256" key="8">
    <source>
        <dbReference type="ARBA" id="ARBA00023065"/>
    </source>
</evidence>
<dbReference type="InterPro" id="IPR047871">
    <property type="entry name" value="K_chnl_Slo-like"/>
</dbReference>
<evidence type="ECO:0000256" key="7">
    <source>
        <dbReference type="ARBA" id="ARBA00022989"/>
    </source>
</evidence>
<gene>
    <name evidence="13" type="ORF">ACFSC0_08660</name>
</gene>
<evidence type="ECO:0000256" key="6">
    <source>
        <dbReference type="ARBA" id="ARBA00022958"/>
    </source>
</evidence>
<dbReference type="InterPro" id="IPR013099">
    <property type="entry name" value="K_chnl_dom"/>
</dbReference>
<feature type="domain" description="Potassium channel" evidence="12">
    <location>
        <begin position="156"/>
        <end position="228"/>
    </location>
</feature>
<keyword evidence="6" id="KW-0630">Potassium</keyword>
<evidence type="ECO:0000256" key="1">
    <source>
        <dbReference type="ARBA" id="ARBA00004141"/>
    </source>
</evidence>
<evidence type="ECO:0000313" key="13">
    <source>
        <dbReference type="EMBL" id="MFD1783461.1"/>
    </source>
</evidence>
<keyword evidence="9 11" id="KW-0472">Membrane</keyword>
<reference evidence="14" key="1">
    <citation type="journal article" date="2019" name="Int. J. Syst. Evol. Microbiol.">
        <title>The Global Catalogue of Microorganisms (GCM) 10K type strain sequencing project: providing services to taxonomists for standard genome sequencing and annotation.</title>
        <authorList>
            <consortium name="The Broad Institute Genomics Platform"/>
            <consortium name="The Broad Institute Genome Sequencing Center for Infectious Disease"/>
            <person name="Wu L."/>
            <person name="Ma J."/>
        </authorList>
    </citation>
    <scope>NUCLEOTIDE SEQUENCE [LARGE SCALE GENOMIC DNA]</scope>
    <source>
        <strain evidence="14">DFY28</strain>
    </source>
</reference>
<protein>
    <submittedName>
        <fullName evidence="13">Potassium channel family protein</fullName>
    </submittedName>
</protein>
<keyword evidence="10 13" id="KW-0407">Ion channel</keyword>
<dbReference type="PANTHER" id="PTHR10027">
    <property type="entry name" value="CALCIUM-ACTIVATED POTASSIUM CHANNEL ALPHA CHAIN"/>
    <property type="match status" value="1"/>
</dbReference>
<evidence type="ECO:0000256" key="9">
    <source>
        <dbReference type="ARBA" id="ARBA00023136"/>
    </source>
</evidence>
<name>A0ABW4N0P4_9CAUL</name>
<keyword evidence="14" id="KW-1185">Reference proteome</keyword>
<comment type="subcellular location">
    <subcellularLocation>
        <location evidence="1">Membrane</location>
        <topology evidence="1">Multi-pass membrane protein</topology>
    </subcellularLocation>
</comment>
<evidence type="ECO:0000256" key="4">
    <source>
        <dbReference type="ARBA" id="ARBA00022692"/>
    </source>
</evidence>
<keyword evidence="2" id="KW-0813">Transport</keyword>
<dbReference type="Proteomes" id="UP001597237">
    <property type="component" value="Unassembled WGS sequence"/>
</dbReference>
<dbReference type="EMBL" id="JBHUEY010000001">
    <property type="protein sequence ID" value="MFD1783461.1"/>
    <property type="molecule type" value="Genomic_DNA"/>
</dbReference>
<evidence type="ECO:0000256" key="2">
    <source>
        <dbReference type="ARBA" id="ARBA00022448"/>
    </source>
</evidence>
<evidence type="ECO:0000256" key="11">
    <source>
        <dbReference type="SAM" id="Phobius"/>
    </source>
</evidence>
<accession>A0ABW4N0P4</accession>
<keyword evidence="4 11" id="KW-0812">Transmembrane</keyword>
<dbReference type="Gene3D" id="1.10.287.70">
    <property type="match status" value="1"/>
</dbReference>
<evidence type="ECO:0000259" key="12">
    <source>
        <dbReference type="Pfam" id="PF07885"/>
    </source>
</evidence>
<evidence type="ECO:0000256" key="10">
    <source>
        <dbReference type="ARBA" id="ARBA00023303"/>
    </source>
</evidence>
<keyword evidence="3" id="KW-0633">Potassium transport</keyword>
<keyword evidence="8" id="KW-0406">Ion transport</keyword>
<organism evidence="13 14">
    <name type="scientific">Phenylobacterium terrae</name>
    <dbReference type="NCBI Taxonomy" id="2665495"/>
    <lineage>
        <taxon>Bacteria</taxon>
        <taxon>Pseudomonadati</taxon>
        <taxon>Pseudomonadota</taxon>
        <taxon>Alphaproteobacteria</taxon>
        <taxon>Caulobacterales</taxon>
        <taxon>Caulobacteraceae</taxon>
        <taxon>Phenylobacterium</taxon>
    </lineage>
</organism>
<dbReference type="SUPFAM" id="SSF81324">
    <property type="entry name" value="Voltage-gated potassium channels"/>
    <property type="match status" value="1"/>
</dbReference>